<dbReference type="InterPro" id="IPR003737">
    <property type="entry name" value="GlcNAc_PI_deacetylase-related"/>
</dbReference>
<organism evidence="1">
    <name type="scientific">mine drainage metagenome</name>
    <dbReference type="NCBI Taxonomy" id="410659"/>
    <lineage>
        <taxon>unclassified sequences</taxon>
        <taxon>metagenomes</taxon>
        <taxon>ecological metagenomes</taxon>
    </lineage>
</organism>
<name>A0A1J5S664_9ZZZZ</name>
<dbReference type="SUPFAM" id="SSF102588">
    <property type="entry name" value="LmbE-like"/>
    <property type="match status" value="1"/>
</dbReference>
<comment type="caution">
    <text evidence="1">The sequence shown here is derived from an EMBL/GenBank/DDBJ whole genome shotgun (WGS) entry which is preliminary data.</text>
</comment>
<dbReference type="EMBL" id="MLJW01000061">
    <property type="protein sequence ID" value="OIR03961.1"/>
    <property type="molecule type" value="Genomic_DNA"/>
</dbReference>
<dbReference type="AlphaFoldDB" id="A0A1J5S664"/>
<dbReference type="Pfam" id="PF02585">
    <property type="entry name" value="PIG-L"/>
    <property type="match status" value="1"/>
</dbReference>
<dbReference type="GO" id="GO:0016811">
    <property type="term" value="F:hydrolase activity, acting on carbon-nitrogen (but not peptide) bonds, in linear amides"/>
    <property type="evidence" value="ECO:0007669"/>
    <property type="project" value="TreeGrafter"/>
</dbReference>
<proteinExistence type="predicted"/>
<sequence>MSEFLSPPVALAVAAHPDDIEFCFAGTLLLLKDAGCEIHMWNLARGDCGSRTTDAAETARIRLEEARASAGLAGATSHDPLFDDLSIFYDKDSLAQVSSVLRTIHPQIILTHSPADYMEDHQNVCRLVVTAAFSRGMPNHVCEPPAKPCDDPVRVYHAAPHGHHDGLGAPFAPDFLIDIQTAAERKRRMLACHRSQARWLEDSQGMGSYLDEMEAMDRSMAGHGRGLQRAEGWRRHAHLGFCPPEFDPIASLLPSHLHSPTNLTS</sequence>
<dbReference type="Gene3D" id="3.40.50.10320">
    <property type="entry name" value="LmbE-like"/>
    <property type="match status" value="1"/>
</dbReference>
<reference evidence="1" key="1">
    <citation type="submission" date="2016-10" db="EMBL/GenBank/DDBJ databases">
        <title>Sequence of Gallionella enrichment culture.</title>
        <authorList>
            <person name="Poehlein A."/>
            <person name="Muehling M."/>
            <person name="Daniel R."/>
        </authorList>
    </citation>
    <scope>NUCLEOTIDE SEQUENCE</scope>
</reference>
<accession>A0A1J5S664</accession>
<dbReference type="PANTHER" id="PTHR12993">
    <property type="entry name" value="N-ACETYLGLUCOSAMINYL-PHOSPHATIDYLINOSITOL DE-N-ACETYLASE-RELATED"/>
    <property type="match status" value="1"/>
</dbReference>
<gene>
    <name evidence="1" type="ORF">GALL_138980</name>
</gene>
<protein>
    <submittedName>
        <fullName evidence="1">GlcNAc-PI de-N-acetylase</fullName>
    </submittedName>
</protein>
<evidence type="ECO:0000313" key="1">
    <source>
        <dbReference type="EMBL" id="OIR03961.1"/>
    </source>
</evidence>
<dbReference type="InterPro" id="IPR024078">
    <property type="entry name" value="LmbE-like_dom_sf"/>
</dbReference>
<dbReference type="PANTHER" id="PTHR12993:SF30">
    <property type="entry name" value="N-ACETYL-ALPHA-D-GLUCOSAMINYL L-MALATE DEACETYLASE 1"/>
    <property type="match status" value="1"/>
</dbReference>